<evidence type="ECO:0000256" key="11">
    <source>
        <dbReference type="ARBA" id="ARBA00023268"/>
    </source>
</evidence>
<organism evidence="17 18">
    <name type="scientific">Paeniglutamicibacter psychrophenolicus</name>
    <dbReference type="NCBI Taxonomy" id="257454"/>
    <lineage>
        <taxon>Bacteria</taxon>
        <taxon>Bacillati</taxon>
        <taxon>Actinomycetota</taxon>
        <taxon>Actinomycetes</taxon>
        <taxon>Micrococcales</taxon>
        <taxon>Micrococcaceae</taxon>
        <taxon>Paeniglutamicibacter</taxon>
    </lineage>
</organism>
<dbReference type="Pfam" id="PF06831">
    <property type="entry name" value="H2TH"/>
    <property type="match status" value="1"/>
</dbReference>
<proteinExistence type="inferred from homology"/>
<keyword evidence="12 17" id="KW-0326">Glycosidase</keyword>
<dbReference type="Pfam" id="PF01149">
    <property type="entry name" value="Fapy_DNA_glyco"/>
    <property type="match status" value="1"/>
</dbReference>
<dbReference type="InterPro" id="IPR000214">
    <property type="entry name" value="Znf_DNA_glyclase/AP_lyase"/>
</dbReference>
<dbReference type="InterPro" id="IPR010979">
    <property type="entry name" value="Ribosomal_uS13-like_H2TH"/>
</dbReference>
<evidence type="ECO:0000256" key="14">
    <source>
        <dbReference type="SAM" id="MobiDB-lite"/>
    </source>
</evidence>
<dbReference type="PROSITE" id="PS51068">
    <property type="entry name" value="FPG_CAT"/>
    <property type="match status" value="1"/>
</dbReference>
<keyword evidence="6 17" id="KW-0378">Hydrolase</keyword>
<dbReference type="GO" id="GO:0016798">
    <property type="term" value="F:hydrolase activity, acting on glycosyl bonds"/>
    <property type="evidence" value="ECO:0007669"/>
    <property type="project" value="UniProtKB-KW"/>
</dbReference>
<evidence type="ECO:0000256" key="2">
    <source>
        <dbReference type="ARBA" id="ARBA00012720"/>
    </source>
</evidence>
<evidence type="ECO:0000256" key="13">
    <source>
        <dbReference type="PROSITE-ProRule" id="PRU00391"/>
    </source>
</evidence>
<evidence type="ECO:0000256" key="1">
    <source>
        <dbReference type="ARBA" id="ARBA00009409"/>
    </source>
</evidence>
<dbReference type="Proteomes" id="UP000766570">
    <property type="component" value="Unassembled WGS sequence"/>
</dbReference>
<dbReference type="EC" id="4.2.99.18" evidence="2"/>
<evidence type="ECO:0000256" key="6">
    <source>
        <dbReference type="ARBA" id="ARBA00022801"/>
    </source>
</evidence>
<dbReference type="InterPro" id="IPR015886">
    <property type="entry name" value="H2TH_FPG"/>
</dbReference>
<keyword evidence="3" id="KW-0479">Metal-binding</keyword>
<dbReference type="InterPro" id="IPR035937">
    <property type="entry name" value="FPG_N"/>
</dbReference>
<comment type="similarity">
    <text evidence="1">Belongs to the FPG family.</text>
</comment>
<feature type="region of interest" description="Disordered" evidence="14">
    <location>
        <begin position="85"/>
        <end position="114"/>
    </location>
</feature>
<dbReference type="InterPro" id="IPR012319">
    <property type="entry name" value="FPG_cat"/>
</dbReference>
<dbReference type="GO" id="GO:0140078">
    <property type="term" value="F:class I DNA-(apurinic or apyrimidinic site) endonuclease activity"/>
    <property type="evidence" value="ECO:0007669"/>
    <property type="project" value="UniProtKB-EC"/>
</dbReference>
<protein>
    <recommendedName>
        <fullName evidence="2">DNA-(apurinic or apyrimidinic site) lyase</fullName>
        <ecNumber evidence="2">4.2.99.18</ecNumber>
    </recommendedName>
</protein>
<evidence type="ECO:0000256" key="4">
    <source>
        <dbReference type="ARBA" id="ARBA00022763"/>
    </source>
</evidence>
<keyword evidence="9" id="KW-0234">DNA repair</keyword>
<evidence type="ECO:0000256" key="8">
    <source>
        <dbReference type="ARBA" id="ARBA00023125"/>
    </source>
</evidence>
<evidence type="ECO:0000256" key="10">
    <source>
        <dbReference type="ARBA" id="ARBA00023239"/>
    </source>
</evidence>
<evidence type="ECO:0000256" key="12">
    <source>
        <dbReference type="ARBA" id="ARBA00023295"/>
    </source>
</evidence>
<name>A0ABS4WFY1_9MICC</name>
<evidence type="ECO:0000313" key="18">
    <source>
        <dbReference type="Proteomes" id="UP000766570"/>
    </source>
</evidence>
<dbReference type="Gene3D" id="1.10.8.50">
    <property type="match status" value="1"/>
</dbReference>
<comment type="caution">
    <text evidence="17">The sequence shown here is derived from an EMBL/GenBank/DDBJ whole genome shotgun (WGS) entry which is preliminary data.</text>
</comment>
<keyword evidence="5 13" id="KW-0863">Zinc-finger</keyword>
<keyword evidence="11" id="KW-0511">Multifunctional enzyme</keyword>
<evidence type="ECO:0000256" key="9">
    <source>
        <dbReference type="ARBA" id="ARBA00023204"/>
    </source>
</evidence>
<dbReference type="CDD" id="cd08970">
    <property type="entry name" value="AcNei1_N"/>
    <property type="match status" value="1"/>
</dbReference>
<evidence type="ECO:0000256" key="3">
    <source>
        <dbReference type="ARBA" id="ARBA00022723"/>
    </source>
</evidence>
<keyword evidence="7" id="KW-0862">Zinc</keyword>
<keyword evidence="18" id="KW-1185">Reference proteome</keyword>
<accession>A0ABS4WFY1</accession>
<dbReference type="SUPFAM" id="SSF57716">
    <property type="entry name" value="Glucocorticoid receptor-like (DNA-binding domain)"/>
    <property type="match status" value="1"/>
</dbReference>
<reference evidence="17 18" key="1">
    <citation type="submission" date="2021-03" db="EMBL/GenBank/DDBJ databases">
        <title>Sequencing the genomes of 1000 actinobacteria strains.</title>
        <authorList>
            <person name="Klenk H.-P."/>
        </authorList>
    </citation>
    <scope>NUCLEOTIDE SEQUENCE [LARGE SCALE GENOMIC DNA]</scope>
    <source>
        <strain evidence="17 18">DSM 15454</strain>
    </source>
</reference>
<dbReference type="Gene3D" id="3.20.190.10">
    <property type="entry name" value="MutM-like, N-terminal"/>
    <property type="match status" value="1"/>
</dbReference>
<keyword evidence="10 17" id="KW-0456">Lyase</keyword>
<evidence type="ECO:0000259" key="15">
    <source>
        <dbReference type="PROSITE" id="PS51066"/>
    </source>
</evidence>
<keyword evidence="8" id="KW-0238">DNA-binding</keyword>
<keyword evidence="4" id="KW-0227">DNA damage</keyword>
<evidence type="ECO:0000259" key="16">
    <source>
        <dbReference type="PROSITE" id="PS51068"/>
    </source>
</evidence>
<feature type="domain" description="FPG-type" evidence="15">
    <location>
        <begin position="279"/>
        <end position="313"/>
    </location>
</feature>
<dbReference type="PROSITE" id="PS51066">
    <property type="entry name" value="ZF_FPG_2"/>
    <property type="match status" value="1"/>
</dbReference>
<feature type="domain" description="Formamidopyrimidine-DNA glycosylase catalytic" evidence="16">
    <location>
        <begin position="2"/>
        <end position="89"/>
    </location>
</feature>
<dbReference type="PANTHER" id="PTHR42697">
    <property type="entry name" value="ENDONUCLEASE 8"/>
    <property type="match status" value="1"/>
</dbReference>
<gene>
    <name evidence="17" type="ORF">JOF46_002960</name>
</gene>
<dbReference type="SUPFAM" id="SSF81624">
    <property type="entry name" value="N-terminal domain of MutM-like DNA repair proteins"/>
    <property type="match status" value="1"/>
</dbReference>
<sequence length="322" mass="34556">MPEGHSVHRLARQFDDVFGGQVLAVSSPQGRFAPAARLIDGARLATSHAHGKQLFLGFENDLVLRVHLGLYGAWRFGGDEHFTGASSIGAPRKVGETEQGPDAESGPYQGPPEPVGQVRARLVSAHGWADLRGPSACEVLTPREASSVRAKLGPDPLTAAAGEFELAKGRGTAVEHLRAARAARKEFVSRLAGKKTPVGTALMDQAVLAGVGNIYRAETLFRTRLDPFTPGCDISARKAGLLWDDIVSIMSDGVRDGKIITTRPEHRGPGPLWPENAYYTYQRQGRTCRLCTSAISLSEVAGRKLYWCPGCQRRAGARPGGT</sequence>
<evidence type="ECO:0000256" key="5">
    <source>
        <dbReference type="ARBA" id="ARBA00022771"/>
    </source>
</evidence>
<dbReference type="SMART" id="SM01232">
    <property type="entry name" value="H2TH"/>
    <property type="match status" value="1"/>
</dbReference>
<dbReference type="SMART" id="SM00898">
    <property type="entry name" value="Fapy_DNA_glyco"/>
    <property type="match status" value="1"/>
</dbReference>
<dbReference type="EMBL" id="JAGIOE010000001">
    <property type="protein sequence ID" value="MBP2375048.1"/>
    <property type="molecule type" value="Genomic_DNA"/>
</dbReference>
<dbReference type="PANTHER" id="PTHR42697:SF3">
    <property type="entry name" value="ENDONUCLEASE 8 1"/>
    <property type="match status" value="1"/>
</dbReference>
<dbReference type="SUPFAM" id="SSF46946">
    <property type="entry name" value="S13-like H2TH domain"/>
    <property type="match status" value="1"/>
</dbReference>
<dbReference type="RefSeq" id="WP_209908288.1">
    <property type="nucleotide sequence ID" value="NZ_BAAAMI010000008.1"/>
</dbReference>
<evidence type="ECO:0000256" key="7">
    <source>
        <dbReference type="ARBA" id="ARBA00022833"/>
    </source>
</evidence>
<keyword evidence="17" id="KW-0255">Endonuclease</keyword>
<keyword evidence="17" id="KW-0540">Nuclease</keyword>
<evidence type="ECO:0000313" key="17">
    <source>
        <dbReference type="EMBL" id="MBP2375048.1"/>
    </source>
</evidence>